<dbReference type="Pfam" id="PF07517">
    <property type="entry name" value="SecA_DEAD"/>
    <property type="match status" value="1"/>
</dbReference>
<feature type="chain" id="PRO_5047443281" description="Helicase c-terminal domain containing protein" evidence="5">
    <location>
        <begin position="22"/>
        <end position="2471"/>
    </location>
</feature>
<evidence type="ECO:0008006" key="10">
    <source>
        <dbReference type="Google" id="ProtNLM"/>
    </source>
</evidence>
<dbReference type="PROSITE" id="PS51194">
    <property type="entry name" value="HELICASE_CTER"/>
    <property type="match status" value="1"/>
</dbReference>
<keyword evidence="4" id="KW-1133">Transmembrane helix</keyword>
<feature type="transmembrane region" description="Helical" evidence="4">
    <location>
        <begin position="2350"/>
        <end position="2370"/>
    </location>
</feature>
<evidence type="ECO:0000256" key="2">
    <source>
        <dbReference type="ARBA" id="ARBA00022927"/>
    </source>
</evidence>
<evidence type="ECO:0000256" key="4">
    <source>
        <dbReference type="SAM" id="Phobius"/>
    </source>
</evidence>
<evidence type="ECO:0000259" key="6">
    <source>
        <dbReference type="PROSITE" id="PS51194"/>
    </source>
</evidence>
<dbReference type="PRINTS" id="PR00906">
    <property type="entry name" value="SECA"/>
</dbReference>
<keyword evidence="9" id="KW-1185">Reference proteome</keyword>
<feature type="signal peptide" evidence="5">
    <location>
        <begin position="1"/>
        <end position="21"/>
    </location>
</feature>
<evidence type="ECO:0000313" key="9">
    <source>
        <dbReference type="Proteomes" id="UP001234178"/>
    </source>
</evidence>
<dbReference type="InterPro" id="IPR001650">
    <property type="entry name" value="Helicase_C-like"/>
</dbReference>
<evidence type="ECO:0000256" key="5">
    <source>
        <dbReference type="SAM" id="SignalP"/>
    </source>
</evidence>
<accession>A0ABR0AMV6</accession>
<dbReference type="PROSITE" id="PS51196">
    <property type="entry name" value="SECA_MOTOR_DEAD"/>
    <property type="match status" value="1"/>
</dbReference>
<reference evidence="8 9" key="1">
    <citation type="journal article" date="2023" name="Nucleic Acids Res.">
        <title>The hologenome of Daphnia magna reveals possible DNA methylation and microbiome-mediated evolution of the host genome.</title>
        <authorList>
            <person name="Chaturvedi A."/>
            <person name="Li X."/>
            <person name="Dhandapani V."/>
            <person name="Marshall H."/>
            <person name="Kissane S."/>
            <person name="Cuenca-Cambronero M."/>
            <person name="Asole G."/>
            <person name="Calvet F."/>
            <person name="Ruiz-Romero M."/>
            <person name="Marangio P."/>
            <person name="Guigo R."/>
            <person name="Rago D."/>
            <person name="Mirbahai L."/>
            <person name="Eastwood N."/>
            <person name="Colbourne J.K."/>
            <person name="Zhou J."/>
            <person name="Mallon E."/>
            <person name="Orsini L."/>
        </authorList>
    </citation>
    <scope>NUCLEOTIDE SEQUENCE [LARGE SCALE GENOMIC DNA]</scope>
    <source>
        <strain evidence="8">LRV0_1</strain>
    </source>
</reference>
<protein>
    <recommendedName>
        <fullName evidence="10">Helicase c-terminal domain containing protein</fullName>
    </recommendedName>
</protein>
<keyword evidence="5" id="KW-0732">Signal</keyword>
<dbReference type="PANTHER" id="PTHR30612:SF0">
    <property type="entry name" value="CHLOROPLAST PROTEIN-TRANSPORTING ATPASE"/>
    <property type="match status" value="1"/>
</dbReference>
<dbReference type="InterPro" id="IPR000185">
    <property type="entry name" value="SecA"/>
</dbReference>
<feature type="domain" description="Helicase C-terminal" evidence="6">
    <location>
        <begin position="1454"/>
        <end position="1630"/>
    </location>
</feature>
<keyword evidence="2" id="KW-0813">Transport</keyword>
<dbReference type="InterPro" id="IPR036670">
    <property type="entry name" value="SecA_X-link_sf"/>
</dbReference>
<feature type="transmembrane region" description="Helical" evidence="4">
    <location>
        <begin position="2311"/>
        <end position="2338"/>
    </location>
</feature>
<dbReference type="Gene3D" id="3.40.50.300">
    <property type="entry name" value="P-loop containing nucleotide triphosphate hydrolases"/>
    <property type="match status" value="2"/>
</dbReference>
<dbReference type="PANTHER" id="PTHR30612">
    <property type="entry name" value="SECA INNER MEMBRANE COMPONENT OF SEC PROTEIN SECRETION SYSTEM"/>
    <property type="match status" value="1"/>
</dbReference>
<dbReference type="Gene3D" id="3.90.1440.10">
    <property type="entry name" value="SecA, preprotein cross-linking domain"/>
    <property type="match status" value="1"/>
</dbReference>
<dbReference type="Proteomes" id="UP001234178">
    <property type="component" value="Unassembled WGS sequence"/>
</dbReference>
<proteinExistence type="predicted"/>
<keyword evidence="1" id="KW-0963">Cytoplasm</keyword>
<dbReference type="SUPFAM" id="SSF81767">
    <property type="entry name" value="Pre-protein crosslinking domain of SecA"/>
    <property type="match status" value="1"/>
</dbReference>
<feature type="domain" description="SecA family profile" evidence="7">
    <location>
        <begin position="929"/>
        <end position="1614"/>
    </location>
</feature>
<organism evidence="8 9">
    <name type="scientific">Daphnia magna</name>
    <dbReference type="NCBI Taxonomy" id="35525"/>
    <lineage>
        <taxon>Eukaryota</taxon>
        <taxon>Metazoa</taxon>
        <taxon>Ecdysozoa</taxon>
        <taxon>Arthropoda</taxon>
        <taxon>Crustacea</taxon>
        <taxon>Branchiopoda</taxon>
        <taxon>Diplostraca</taxon>
        <taxon>Cladocera</taxon>
        <taxon>Anomopoda</taxon>
        <taxon>Daphniidae</taxon>
        <taxon>Daphnia</taxon>
    </lineage>
</organism>
<evidence type="ECO:0000256" key="3">
    <source>
        <dbReference type="ARBA" id="ARBA00023010"/>
    </source>
</evidence>
<dbReference type="InterPro" id="IPR011115">
    <property type="entry name" value="SecA_DEAD"/>
</dbReference>
<sequence>MNCIEPVAFRLLLLRFRFTSSAVLRSDGRSCDCEVSVKGKRTFEKPLRWKTFELPLSVLSERLKFRCGLSSNFRLTKIKGLQNKFSVKKTNDWDTIMEGDEMPLSLNASSSTSPRRYETLENIFQEILNWIQGANTDAKLAENAVSHISSEVERALKPLETTCVESQYVKALLTTWAETSLKKAFSYLGDETTDISKEMSNILDELDSINSVEDIDTKLNEKASQLWTWFNGGCPYIQLILEQEDLFKNTPRFAILLNEYFKKVKRCFINKVFSRCKNDIINDGLNSSSLKEFISALIDFLTNANEDKDLQDVVKNYMRESNVTTRSRKTDGQVIKDVLKGLLTEEYISNEFVEMFIDSYHAGSKDVQDIVKNYMRENNITTSSQEADGQEWKEGSGIEEWVNELIEIVRTALLSESDSKESVIPEWVQRFKSESSKIKWTPKLKLLFRETCKKLLLPETVIEVRKQYGRKIIFISGDAIFVSQKLEQIKELIANDNQVEEIAIVGKSSIHIDCDLGEEIFQGINVGIVTDKLIVCADGNDKNRVWDVSGRNGPIDKLDFGRTVSMPTGGSGGNVYIKCIEIIGAERWTIASNGGDGVSALKWSEEEFKKVFSPILPPDTEMKNENEKEQVSHQSGIKDLHERLEQHLKKDFPLYDHDDCIEDVLVQRKCQAKFTELRDGSEITYSLNEDGKKKRHTLIFCKGGPFGRGGYGGNIILELSNKERGVPPTGMEMYQAMDTGGVVYKATGSDGKTGQPTGDVGYIHNGDQTQPGNYIGFENNQRLEIRIYSKKGDLKKDGLASYAKVYDKKGVKSYATIVARDVQQNDGSSKLINPKKKNAVIRQSLVRYFLKINERKQMLESLWKTLMSDLLEEDQSLNVDQWMEEIRNNEILFGDQVGQQLNQEKVVHTKPAPVVRSSAACDSKGEASNYFSEVVENDKLKRIEGDVKMLFELIKDKRTSGKKVNIREKWNKRIELDFQDSQSSEINTERLAEYFYDFECAVQQLCNPTDENFRLRDYQIEAVLASIMDTERNEKTLTEISTGGGKSLIVAASAIANALNDPFPVEVITSNDLLAIRDSNLSVAEGGLKDLYEYFGVTVANNCSQSEDDRKASYTARVVYGQLANFQRDYLLDEFYGRNIRGNRQFLHVIIDEVDCMLLDQGNNTLYLSHDIPGMETLESLYVFIWDEIWNSRIDKAIPDYREQVKKSIKFHVLFDLYGVITKEDLQSVHKQLDDSEKGALWKHLIEKKIIDENGLLLIDDVNKITEKMINYIPENEELQRKNLDAKLVFYLRQVANRQRRIRIPAHLLDFVDRHLDIWLESAFLALDLRPDEDYVIDQDRSDTSPDLNPKVIIIDRDTGTDQTSSQWDEALHQFIQLKEGCKLSLQSIKAVFISNAMYIKQYKYISGFSGTLGFKQEQQFLCETFKCCLYFPELPPKNFVGKPPQVLSTEEDWLNAIISETETIIEKRRSIIIFCKFIKDVNLVHQRLKSSIPELKENNRLHRYTRDYVKFVFEGTELDIGHVIVATNLAGRGTDIKISQKLRENGGLHVCLSYFPENERIEEQAMGRAARNGAPGSGILIVCNSILCQGRVPDERELIHVMKRERELQEKQRIARMAEDFKCMEGQSEIFQLFSSYFNDLKDQLREKNYDDQIVSAICGSVLDQWALWLDEMNDSPLDVKKYWYSDKFIKKLKAVEQDNLDISQVEWMTPARLVVVAKPLATRSKKPDFPMAAKILEKLLQSKDNQFYPAAFYYRAFIHLKENYETNKNEFVKTLRTCENVLSDHINMQISFFSTVQTTKRKIDQPLLFCVVDGYTQQKENVINVLQYFVGSVRSLLGTDCSIEDFEAAGQLPKEVKGFLSRNVEKFLIWIDKERENFRVFQEKDEQNKESVAIPPEMVEKYFKLLLEGESKCIGHQLNDASTIPSWNSSYEQHAKSNRKLAIKRIANAYGVCWITLKESLSQVIKTALSKEAIEEAIEKEMKQKFEKDNLIPCTRESFWAKLVETGALYNNQNFVAVDECNVETFNLNREEAQTFHFEDKDYVLYNPIDVNSKNGGEKKIFFTQQYVEDTVNVKNTSRDQLQFNKIAKVDVVKLKSVDLKLFGQLTGDDLRKADISPAERQGILDELKKQDIIDVDGNLSSNYNGQMFEYPNCPAYEETVMRLVGSKLRVEIVRRQWLNSKNHSNRLKAINLLPLTPYRDMLDDLIAAYVISGGVRVNGMDEDVLKGKVDEITGKEHERESILHFLKGRQAIYDATWLTSKEAALDFINGDIRMVNANTIESELCLFRLMGFDHVIYMKDRRMSRKQIVLFSLFAPIVFVGGVASIVAGGAVLFLKKILPFLPLGVAKDLLLMGGLSDIIFVITSALSNDPIRFPDYARQRIRGALGKSNLVDQVKTLWKLSTPGKLAGNNFRPAVRLQMDSFHQRRVGEKNHEADQREIVNALRQLKKLSTNPSDEDDGELVRKTCL</sequence>
<evidence type="ECO:0000313" key="8">
    <source>
        <dbReference type="EMBL" id="KAK4026445.1"/>
    </source>
</evidence>
<comment type="caution">
    <text evidence="8">The sequence shown here is derived from an EMBL/GenBank/DDBJ whole genome shotgun (WGS) entry which is preliminary data.</text>
</comment>
<dbReference type="InterPro" id="IPR027417">
    <property type="entry name" value="P-loop_NTPase"/>
</dbReference>
<evidence type="ECO:0000256" key="1">
    <source>
        <dbReference type="ARBA" id="ARBA00022490"/>
    </source>
</evidence>
<dbReference type="EMBL" id="JAOYFB010000038">
    <property type="protein sequence ID" value="KAK4026445.1"/>
    <property type="molecule type" value="Genomic_DNA"/>
</dbReference>
<dbReference type="SUPFAM" id="SSF52540">
    <property type="entry name" value="P-loop containing nucleoside triphosphate hydrolases"/>
    <property type="match status" value="2"/>
</dbReference>
<keyword evidence="3" id="KW-0811">Translocation</keyword>
<dbReference type="SMART" id="SM00957">
    <property type="entry name" value="SecA_DEAD"/>
    <property type="match status" value="1"/>
</dbReference>
<keyword evidence="2" id="KW-0653">Protein transport</keyword>
<name>A0ABR0AMV6_9CRUS</name>
<keyword evidence="4" id="KW-0812">Transmembrane</keyword>
<evidence type="ECO:0000259" key="7">
    <source>
        <dbReference type="PROSITE" id="PS51196"/>
    </source>
</evidence>
<dbReference type="InterPro" id="IPR014018">
    <property type="entry name" value="SecA_motor_DEAD"/>
</dbReference>
<gene>
    <name evidence="8" type="ORF">OUZ56_015443</name>
</gene>
<keyword evidence="4" id="KW-0472">Membrane</keyword>